<sequence length="260" mass="29470">MDDKQKDRWNASLYDDRLHFVSRLGREVVDLLQPCQGERILDLGCGTGDLSFEISQAGASVHGIDSSPAMIQKARQKFPGLSFEVADALTYRKEQAYDAVFSNAVLHWIQEPGQVIENIWESLRPGGRFVAEFGGKGNVGKIIHAIAEALHETGIRADKRNPWYYPSLAEYSLLLEQQGFTVRFAAYFDRPTPLPGGEEGLHHWLDMFAGSFFAGLPPVVREKIYEKIKFILRNQLFNGKEWIADYRRLRVLAVKSIDLI</sequence>
<dbReference type="GO" id="GO:0008168">
    <property type="term" value="F:methyltransferase activity"/>
    <property type="evidence" value="ECO:0007669"/>
    <property type="project" value="UniProtKB-KW"/>
</dbReference>
<dbReference type="PANTHER" id="PTHR43861">
    <property type="entry name" value="TRANS-ACONITATE 2-METHYLTRANSFERASE-RELATED"/>
    <property type="match status" value="1"/>
</dbReference>
<keyword evidence="2" id="KW-0489">Methyltransferase</keyword>
<dbReference type="CDD" id="cd02440">
    <property type="entry name" value="AdoMet_MTases"/>
    <property type="match status" value="1"/>
</dbReference>
<keyword evidence="3" id="KW-1185">Reference proteome</keyword>
<organism evidence="2 3">
    <name type="scientific">Lihuaxuella thermophila</name>
    <dbReference type="NCBI Taxonomy" id="1173111"/>
    <lineage>
        <taxon>Bacteria</taxon>
        <taxon>Bacillati</taxon>
        <taxon>Bacillota</taxon>
        <taxon>Bacilli</taxon>
        <taxon>Bacillales</taxon>
        <taxon>Thermoactinomycetaceae</taxon>
        <taxon>Lihuaxuella</taxon>
    </lineage>
</organism>
<dbReference type="RefSeq" id="WP_089973276.1">
    <property type="nucleotide sequence ID" value="NZ_FOCQ01000024.1"/>
</dbReference>
<evidence type="ECO:0000259" key="1">
    <source>
        <dbReference type="Pfam" id="PF08242"/>
    </source>
</evidence>
<dbReference type="Proteomes" id="UP000199695">
    <property type="component" value="Unassembled WGS sequence"/>
</dbReference>
<feature type="domain" description="Methyltransferase type 12" evidence="1">
    <location>
        <begin position="41"/>
        <end position="129"/>
    </location>
</feature>
<proteinExistence type="predicted"/>
<reference evidence="2 3" key="1">
    <citation type="submission" date="2016-10" db="EMBL/GenBank/DDBJ databases">
        <authorList>
            <person name="de Groot N.N."/>
        </authorList>
    </citation>
    <scope>NUCLEOTIDE SEQUENCE [LARGE SCALE GENOMIC DNA]</scope>
    <source>
        <strain evidence="2 3">DSM 46701</strain>
    </source>
</reference>
<protein>
    <submittedName>
        <fullName evidence="2">Methyltransferase domain-containing protein</fullName>
    </submittedName>
</protein>
<dbReference type="Gene3D" id="3.40.50.150">
    <property type="entry name" value="Vaccinia Virus protein VP39"/>
    <property type="match status" value="1"/>
</dbReference>
<dbReference type="GO" id="GO:0032259">
    <property type="term" value="P:methylation"/>
    <property type="evidence" value="ECO:0007669"/>
    <property type="project" value="UniProtKB-KW"/>
</dbReference>
<dbReference type="PANTHER" id="PTHR43861:SF1">
    <property type="entry name" value="TRANS-ACONITATE 2-METHYLTRANSFERASE"/>
    <property type="match status" value="1"/>
</dbReference>
<dbReference type="Pfam" id="PF08242">
    <property type="entry name" value="Methyltransf_12"/>
    <property type="match status" value="1"/>
</dbReference>
<dbReference type="OrthoDB" id="9760689at2"/>
<dbReference type="InterPro" id="IPR029063">
    <property type="entry name" value="SAM-dependent_MTases_sf"/>
</dbReference>
<dbReference type="STRING" id="1173111.SAMN05444955_12431"/>
<evidence type="ECO:0000313" key="3">
    <source>
        <dbReference type="Proteomes" id="UP000199695"/>
    </source>
</evidence>
<dbReference type="InterPro" id="IPR013217">
    <property type="entry name" value="Methyltransf_12"/>
</dbReference>
<dbReference type="EMBL" id="FOCQ01000024">
    <property type="protein sequence ID" value="SEN79316.1"/>
    <property type="molecule type" value="Genomic_DNA"/>
</dbReference>
<dbReference type="AlphaFoldDB" id="A0A1H8JG87"/>
<name>A0A1H8JG87_9BACL</name>
<accession>A0A1H8JG87</accession>
<dbReference type="SUPFAM" id="SSF53335">
    <property type="entry name" value="S-adenosyl-L-methionine-dependent methyltransferases"/>
    <property type="match status" value="1"/>
</dbReference>
<gene>
    <name evidence="2" type="ORF">SAMN05444955_12431</name>
</gene>
<evidence type="ECO:0000313" key="2">
    <source>
        <dbReference type="EMBL" id="SEN79316.1"/>
    </source>
</evidence>
<keyword evidence="2" id="KW-0808">Transferase</keyword>